<sequence length="141" mass="14726">MADPRSTTLPDAAPPMVADQAADRILAARARASADHLAALIAAGMLAHVARPDRLPELLWPHIPAEHVRAVWDAALAVGYHAGRLAGRPAWERRDLDEAHAALAAAAYDTMAALLPTAGAHSAAARGAGHPADHDTDRARP</sequence>
<gene>
    <name evidence="1" type="ORF">ITX44_36800</name>
</gene>
<organism evidence="1 2">
    <name type="scientific">Actinacidiphila acididurans</name>
    <dbReference type="NCBI Taxonomy" id="2784346"/>
    <lineage>
        <taxon>Bacteria</taxon>
        <taxon>Bacillati</taxon>
        <taxon>Actinomycetota</taxon>
        <taxon>Actinomycetes</taxon>
        <taxon>Kitasatosporales</taxon>
        <taxon>Streptomycetaceae</taxon>
        <taxon>Actinacidiphila</taxon>
    </lineage>
</organism>
<keyword evidence="2" id="KW-1185">Reference proteome</keyword>
<dbReference type="Proteomes" id="UP000749040">
    <property type="component" value="Unassembled WGS sequence"/>
</dbReference>
<name>A0ABS2U781_9ACTN</name>
<evidence type="ECO:0000313" key="1">
    <source>
        <dbReference type="EMBL" id="MBM9510023.1"/>
    </source>
</evidence>
<protein>
    <submittedName>
        <fullName evidence="1">Uncharacterized protein</fullName>
    </submittedName>
</protein>
<dbReference type="EMBL" id="JADKYB010000030">
    <property type="protein sequence ID" value="MBM9510023.1"/>
    <property type="molecule type" value="Genomic_DNA"/>
</dbReference>
<proteinExistence type="predicted"/>
<accession>A0ABS2U781</accession>
<comment type="caution">
    <text evidence="1">The sequence shown here is derived from an EMBL/GenBank/DDBJ whole genome shotgun (WGS) entry which is preliminary data.</text>
</comment>
<evidence type="ECO:0000313" key="2">
    <source>
        <dbReference type="Proteomes" id="UP000749040"/>
    </source>
</evidence>
<dbReference type="RefSeq" id="WP_205363647.1">
    <property type="nucleotide sequence ID" value="NZ_JADKYB010000030.1"/>
</dbReference>
<reference evidence="1 2" key="1">
    <citation type="submission" date="2021-01" db="EMBL/GenBank/DDBJ databases">
        <title>Streptomyces acididurans sp. nov., isolated from a peat swamp forest soil.</title>
        <authorList>
            <person name="Chantavorakit T."/>
            <person name="Duangmal K."/>
        </authorList>
    </citation>
    <scope>NUCLEOTIDE SEQUENCE [LARGE SCALE GENOMIC DNA]</scope>
    <source>
        <strain evidence="1 2">KK5PA1</strain>
    </source>
</reference>